<comment type="caution">
    <text evidence="2">The sequence shown here is derived from an EMBL/GenBank/DDBJ whole genome shotgun (WGS) entry which is preliminary data.</text>
</comment>
<dbReference type="EMBL" id="QZEZ01000001">
    <property type="protein sequence ID" value="RJK98114.1"/>
    <property type="molecule type" value="Genomic_DNA"/>
</dbReference>
<dbReference type="NCBIfam" id="TIGR03988">
    <property type="entry name" value="antisig_RsrA"/>
    <property type="match status" value="1"/>
</dbReference>
<dbReference type="RefSeq" id="WP_119949040.1">
    <property type="nucleotide sequence ID" value="NZ_QZEZ01000001.1"/>
</dbReference>
<dbReference type="InterPro" id="IPR027383">
    <property type="entry name" value="Znf_put"/>
</dbReference>
<evidence type="ECO:0000313" key="2">
    <source>
        <dbReference type="EMBL" id="RJK98114.1"/>
    </source>
</evidence>
<accession>A0A3A3Z3X6</accession>
<sequence length="91" mass="10398">MSCGKPHATPCAEVMDHLYELIDNELPPRDVGRLKEHLDECGPCLKEYGLEEAVKALVKRSCREPAPEELRARVLVRIQEVRVEIHEVQQP</sequence>
<reference evidence="2 3" key="1">
    <citation type="submission" date="2018-09" db="EMBL/GenBank/DDBJ databases">
        <title>YIM 75000 draft genome.</title>
        <authorList>
            <person name="Tang S."/>
            <person name="Feng Y."/>
        </authorList>
    </citation>
    <scope>NUCLEOTIDE SEQUENCE [LARGE SCALE GENOMIC DNA]</scope>
    <source>
        <strain evidence="2 3">YIM 75000</strain>
    </source>
</reference>
<evidence type="ECO:0000259" key="1">
    <source>
        <dbReference type="Pfam" id="PF13490"/>
    </source>
</evidence>
<keyword evidence="3" id="KW-1185">Reference proteome</keyword>
<proteinExistence type="predicted"/>
<dbReference type="Pfam" id="PF13490">
    <property type="entry name" value="zf-HC2"/>
    <property type="match status" value="1"/>
</dbReference>
<protein>
    <submittedName>
        <fullName evidence="2">Mycothiol system anti-sigma-R factor</fullName>
    </submittedName>
</protein>
<feature type="domain" description="Putative zinc-finger" evidence="1">
    <location>
        <begin position="11"/>
        <end position="44"/>
    </location>
</feature>
<dbReference type="OrthoDB" id="3267840at2"/>
<dbReference type="AlphaFoldDB" id="A0A3A3Z3X6"/>
<gene>
    <name evidence="2" type="primary">rsrA</name>
    <name evidence="2" type="ORF">D5H78_04085</name>
</gene>
<name>A0A3A3Z3X6_9ACTN</name>
<evidence type="ECO:0000313" key="3">
    <source>
        <dbReference type="Proteomes" id="UP000265614"/>
    </source>
</evidence>
<organism evidence="2 3">
    <name type="scientific">Vallicoccus soli</name>
    <dbReference type="NCBI Taxonomy" id="2339232"/>
    <lineage>
        <taxon>Bacteria</taxon>
        <taxon>Bacillati</taxon>
        <taxon>Actinomycetota</taxon>
        <taxon>Actinomycetes</taxon>
        <taxon>Motilibacterales</taxon>
        <taxon>Vallicoccaceae</taxon>
        <taxon>Vallicoccus</taxon>
    </lineage>
</organism>
<dbReference type="Proteomes" id="UP000265614">
    <property type="component" value="Unassembled WGS sequence"/>
</dbReference>
<dbReference type="InterPro" id="IPR024020">
    <property type="entry name" value="Anit_sigma_mycothiol_RsrA"/>
</dbReference>